<reference evidence="2 3" key="1">
    <citation type="submission" date="2018-12" db="EMBL/GenBank/DDBJ databases">
        <authorList>
            <consortium name="Pathogen Informatics"/>
        </authorList>
    </citation>
    <scope>NUCLEOTIDE SEQUENCE [LARGE SCALE GENOMIC DNA]</scope>
    <source>
        <strain evidence="2 3">NCTC10296</strain>
    </source>
</reference>
<keyword evidence="3" id="KW-1185">Reference proteome</keyword>
<feature type="transmembrane region" description="Helical" evidence="1">
    <location>
        <begin position="35"/>
        <end position="60"/>
    </location>
</feature>
<keyword evidence="1" id="KW-1133">Transmembrane helix</keyword>
<proteinExistence type="predicted"/>
<dbReference type="AlphaFoldDB" id="A0A3S4QVJ9"/>
<dbReference type="KEGG" id="nci:NCTC10296_02295"/>
<accession>A0A3S4QVJ9</accession>
<keyword evidence="1" id="KW-0472">Membrane</keyword>
<gene>
    <name evidence="2" type="ORF">NCTC10296_02295</name>
</gene>
<dbReference type="Proteomes" id="UP000279284">
    <property type="component" value="Chromosome"/>
</dbReference>
<dbReference type="STRING" id="493.BWD07_04595"/>
<name>A0A3S4QVJ9_9NEIS</name>
<keyword evidence="1" id="KW-0812">Transmembrane</keyword>
<evidence type="ECO:0000313" key="3">
    <source>
        <dbReference type="Proteomes" id="UP000279284"/>
    </source>
</evidence>
<dbReference type="OrthoDB" id="5405464at2"/>
<evidence type="ECO:0000313" key="2">
    <source>
        <dbReference type="EMBL" id="VEF03394.1"/>
    </source>
</evidence>
<organism evidence="2 3">
    <name type="scientific">Neisseria canis</name>
    <dbReference type="NCBI Taxonomy" id="493"/>
    <lineage>
        <taxon>Bacteria</taxon>
        <taxon>Pseudomonadati</taxon>
        <taxon>Pseudomonadota</taxon>
        <taxon>Betaproteobacteria</taxon>
        <taxon>Neisseriales</taxon>
        <taxon>Neisseriaceae</taxon>
        <taxon>Neisseria</taxon>
    </lineage>
</organism>
<evidence type="ECO:0000256" key="1">
    <source>
        <dbReference type="SAM" id="Phobius"/>
    </source>
</evidence>
<dbReference type="RefSeq" id="WP_085416216.1">
    <property type="nucleotide sequence ID" value="NZ_CAUJPY010000020.1"/>
</dbReference>
<protein>
    <submittedName>
        <fullName evidence="2">DnaJ-family protein</fullName>
    </submittedName>
</protein>
<sequence length="137" mass="15570">MIETPISKQEKTERGRICGNLPIPASSDEAYKYTWIVYILYFLSFPVSVISIAGVVIAYLKRDETAGTVCYGHMQYLIKTFWVVLAGKLIGICLIGSLFVISGLLVLCIVWIWFIYRVVAGFIKFNENQQVSVKSWF</sequence>
<feature type="transmembrane region" description="Helical" evidence="1">
    <location>
        <begin position="81"/>
        <end position="114"/>
    </location>
</feature>
<dbReference type="EMBL" id="LR134313">
    <property type="protein sequence ID" value="VEF03394.1"/>
    <property type="molecule type" value="Genomic_DNA"/>
</dbReference>